<proteinExistence type="predicted"/>
<name>A0A0V0QZZ7_PSEPJ</name>
<organism evidence="3 4">
    <name type="scientific">Pseudocohnilembus persalinus</name>
    <name type="common">Ciliate</name>
    <dbReference type="NCBI Taxonomy" id="266149"/>
    <lineage>
        <taxon>Eukaryota</taxon>
        <taxon>Sar</taxon>
        <taxon>Alveolata</taxon>
        <taxon>Ciliophora</taxon>
        <taxon>Intramacronucleata</taxon>
        <taxon>Oligohymenophorea</taxon>
        <taxon>Scuticociliatia</taxon>
        <taxon>Philasterida</taxon>
        <taxon>Pseudocohnilembidae</taxon>
        <taxon>Pseudocohnilembus</taxon>
    </lineage>
</organism>
<evidence type="ECO:0000313" key="3">
    <source>
        <dbReference type="EMBL" id="KRX07480.1"/>
    </source>
</evidence>
<accession>A0A0V0QZZ7</accession>
<comment type="caution">
    <text evidence="3">The sequence shown here is derived from an EMBL/GenBank/DDBJ whole genome shotgun (WGS) entry which is preliminary data.</text>
</comment>
<protein>
    <recommendedName>
        <fullName evidence="5">Transmembrane protein</fullName>
    </recommendedName>
</protein>
<keyword evidence="4" id="KW-1185">Reference proteome</keyword>
<gene>
    <name evidence="3" type="ORF">PPERSA_11029</name>
</gene>
<evidence type="ECO:0000313" key="4">
    <source>
        <dbReference type="Proteomes" id="UP000054937"/>
    </source>
</evidence>
<dbReference type="InParanoid" id="A0A0V0QZZ7"/>
<evidence type="ECO:0008006" key="5">
    <source>
        <dbReference type="Google" id="ProtNLM"/>
    </source>
</evidence>
<dbReference type="EMBL" id="LDAU01000082">
    <property type="protein sequence ID" value="KRX07480.1"/>
    <property type="molecule type" value="Genomic_DNA"/>
</dbReference>
<keyword evidence="2" id="KW-0472">Membrane</keyword>
<keyword evidence="2" id="KW-0812">Transmembrane</keyword>
<dbReference type="Proteomes" id="UP000054937">
    <property type="component" value="Unassembled WGS sequence"/>
</dbReference>
<keyword evidence="2" id="KW-1133">Transmembrane helix</keyword>
<feature type="compositionally biased region" description="Low complexity" evidence="1">
    <location>
        <begin position="258"/>
        <end position="271"/>
    </location>
</feature>
<evidence type="ECO:0000256" key="2">
    <source>
        <dbReference type="SAM" id="Phobius"/>
    </source>
</evidence>
<feature type="compositionally biased region" description="Basic and acidic residues" evidence="1">
    <location>
        <begin position="283"/>
        <end position="293"/>
    </location>
</feature>
<sequence>MAKPKPQEKKQDKKQEKKYDPPLNENLENLKFQKIEQKYKKQTEKIFFSSRLQVKGGLEYIHFLFFTHGRPVIMGVTFLIYILLSVQLKKFVGLTPGTYTMLATQILIVIVFIFFIIPLYLKKLFTPKLKYLLNDLQTKNQNDSNTQQYIAIKNDIVYATFEIQQYTQTQNLAQNLFSNTKINFNLDFVKDQQKEENLQKNIKKFKPNFKNFPYLIVNNFVIDQQVTQKQYQQIAKQFTIFITNYIQTYKSEQLDQIQQQQKNNNNQQQQQENEKQVSNINNDNDKKNQDNDINKQQKITLYIPIHGMNFFDIKYLKFNNKFEKFSSYYDNLAERFFGIATVILKKEI</sequence>
<feature type="region of interest" description="Disordered" evidence="1">
    <location>
        <begin position="1"/>
        <end position="24"/>
    </location>
</feature>
<feature type="compositionally biased region" description="Basic and acidic residues" evidence="1">
    <location>
        <begin position="1"/>
        <end position="20"/>
    </location>
</feature>
<feature type="transmembrane region" description="Helical" evidence="2">
    <location>
        <begin position="102"/>
        <end position="121"/>
    </location>
</feature>
<feature type="region of interest" description="Disordered" evidence="1">
    <location>
        <begin position="257"/>
        <end position="293"/>
    </location>
</feature>
<reference evidence="3 4" key="1">
    <citation type="journal article" date="2015" name="Sci. Rep.">
        <title>Genome of the facultative scuticociliatosis pathogen Pseudocohnilembus persalinus provides insight into its virulence through horizontal gene transfer.</title>
        <authorList>
            <person name="Xiong J."/>
            <person name="Wang G."/>
            <person name="Cheng J."/>
            <person name="Tian M."/>
            <person name="Pan X."/>
            <person name="Warren A."/>
            <person name="Jiang C."/>
            <person name="Yuan D."/>
            <person name="Miao W."/>
        </authorList>
    </citation>
    <scope>NUCLEOTIDE SEQUENCE [LARGE SCALE GENOMIC DNA]</scope>
    <source>
        <strain evidence="3">36N120E</strain>
    </source>
</reference>
<feature type="transmembrane region" description="Helical" evidence="2">
    <location>
        <begin position="60"/>
        <end position="82"/>
    </location>
</feature>
<evidence type="ECO:0000256" key="1">
    <source>
        <dbReference type="SAM" id="MobiDB-lite"/>
    </source>
</evidence>
<dbReference type="AlphaFoldDB" id="A0A0V0QZZ7"/>